<dbReference type="AlphaFoldDB" id="A0A5Q0M6B1"/>
<dbReference type="EMBL" id="CP045644">
    <property type="protein sequence ID" value="QFZ85063.1"/>
    <property type="molecule type" value="Genomic_DNA"/>
</dbReference>
<keyword evidence="1" id="KW-0602">Photosynthesis</keyword>
<dbReference type="SUPFAM" id="SSF110296">
    <property type="entry name" value="Oligoxyloglucan reducing end-specific cellobiohydrolase"/>
    <property type="match status" value="1"/>
</dbReference>
<dbReference type="InterPro" id="IPR028203">
    <property type="entry name" value="PSII_CF48-like_dom"/>
</dbReference>
<sequence>MTPCPHGVANPRRGGMKHGCALALLIACATASGAEKVGEALERPALTVRVPERTVLLGAAQAGQRWLAVGERGVIVRSDDAGRSWVQAATPVSVTLTAVRFSDARNGIAVGHAGTVLVTQDGGTRWERRLDGRRIPELMLADARARGDAAAQKAAEQMRKDGPDKPLLDVLAVDPLHALAVGAYGMALATEDGGKRWVSWGDRLDNPDALHLYAVRQRGSRIVIAGEQGLVLKSDDGGQTFQRLSTPYKGSFFTLELPNDQEIVLAGMRGNVWRSTDGGSAWQPLPAPMPVSIVASQLTGDGTLLLANQAGFVMARREGGAFVPVNRVALPPLNGLLATADGGMLALSIQGVMTVDTKP</sequence>
<dbReference type="InterPro" id="IPR015943">
    <property type="entry name" value="WD40/YVTN_repeat-like_dom_sf"/>
</dbReference>
<evidence type="ECO:0000256" key="1">
    <source>
        <dbReference type="ARBA" id="ARBA00022531"/>
    </source>
</evidence>
<evidence type="ECO:0000256" key="2">
    <source>
        <dbReference type="ARBA" id="ARBA00023276"/>
    </source>
</evidence>
<proteinExistence type="predicted"/>
<dbReference type="CDD" id="cd15482">
    <property type="entry name" value="Sialidase_non-viral"/>
    <property type="match status" value="1"/>
</dbReference>
<feature type="domain" description="Photosynthesis system II assembly factor Ycf48/Hcf136-like" evidence="3">
    <location>
        <begin position="164"/>
        <end position="284"/>
    </location>
</feature>
<evidence type="ECO:0000259" key="3">
    <source>
        <dbReference type="Pfam" id="PF14870"/>
    </source>
</evidence>
<dbReference type="Proteomes" id="UP000326780">
    <property type="component" value="Chromosome"/>
</dbReference>
<protein>
    <recommendedName>
        <fullName evidence="3">Photosynthesis system II assembly factor Ycf48/Hcf136-like domain-containing protein</fullName>
    </recommendedName>
</protein>
<evidence type="ECO:0000313" key="4">
    <source>
        <dbReference type="EMBL" id="QFZ85063.1"/>
    </source>
</evidence>
<accession>A0A5Q0M6B1</accession>
<organism evidence="4 5">
    <name type="scientific">Variovorax paradoxus</name>
    <dbReference type="NCBI Taxonomy" id="34073"/>
    <lineage>
        <taxon>Bacteria</taxon>
        <taxon>Pseudomonadati</taxon>
        <taxon>Pseudomonadota</taxon>
        <taxon>Betaproteobacteria</taxon>
        <taxon>Burkholderiales</taxon>
        <taxon>Comamonadaceae</taxon>
        <taxon>Variovorax</taxon>
    </lineage>
</organism>
<dbReference type="Pfam" id="PF14870">
    <property type="entry name" value="PSII_BNR"/>
    <property type="match status" value="1"/>
</dbReference>
<dbReference type="PANTHER" id="PTHR47199:SF2">
    <property type="entry name" value="PHOTOSYSTEM II STABILITY_ASSEMBLY FACTOR HCF136, CHLOROPLASTIC"/>
    <property type="match status" value="1"/>
</dbReference>
<evidence type="ECO:0000313" key="5">
    <source>
        <dbReference type="Proteomes" id="UP000326780"/>
    </source>
</evidence>
<name>A0A5Q0M6B1_VARPD</name>
<dbReference type="GO" id="GO:0009523">
    <property type="term" value="C:photosystem II"/>
    <property type="evidence" value="ECO:0007669"/>
    <property type="project" value="UniProtKB-KW"/>
</dbReference>
<gene>
    <name evidence="4" type="ORF">GFK26_21020</name>
</gene>
<dbReference type="RefSeq" id="WP_153283681.1">
    <property type="nucleotide sequence ID" value="NZ_CP045644.1"/>
</dbReference>
<dbReference type="GO" id="GO:0015979">
    <property type="term" value="P:photosynthesis"/>
    <property type="evidence" value="ECO:0007669"/>
    <property type="project" value="UniProtKB-KW"/>
</dbReference>
<dbReference type="PANTHER" id="PTHR47199">
    <property type="entry name" value="PHOTOSYSTEM II STABILITY/ASSEMBLY FACTOR HCF136, CHLOROPLASTIC"/>
    <property type="match status" value="1"/>
</dbReference>
<dbReference type="Gene3D" id="2.130.10.10">
    <property type="entry name" value="YVTN repeat-like/Quinoprotein amine dehydrogenase"/>
    <property type="match status" value="1"/>
</dbReference>
<keyword evidence="2" id="KW-0604">Photosystem II</keyword>
<reference evidence="4 5" key="1">
    <citation type="submission" date="2019-10" db="EMBL/GenBank/DDBJ databases">
        <title>Complete genome sequence of Variovorax paradoxus 5C-2.</title>
        <authorList>
            <person name="Gogoleva N.E."/>
            <person name="Balkin A.S."/>
        </authorList>
    </citation>
    <scope>NUCLEOTIDE SEQUENCE [LARGE SCALE GENOMIC DNA]</scope>
    <source>
        <strain evidence="4 5">5C-2</strain>
    </source>
</reference>